<name>A0A259TVF3_9BACT</name>
<dbReference type="InParanoid" id="A0A259TVF3"/>
<dbReference type="SUPFAM" id="SSF48452">
    <property type="entry name" value="TPR-like"/>
    <property type="match status" value="1"/>
</dbReference>
<proteinExistence type="predicted"/>
<evidence type="ECO:0000313" key="1">
    <source>
        <dbReference type="EMBL" id="OZC01745.1"/>
    </source>
</evidence>
<dbReference type="EMBL" id="MQWB01000001">
    <property type="protein sequence ID" value="OZC01745.1"/>
    <property type="molecule type" value="Genomic_DNA"/>
</dbReference>
<dbReference type="Proteomes" id="UP000216446">
    <property type="component" value="Unassembled WGS sequence"/>
</dbReference>
<dbReference type="InterPro" id="IPR011990">
    <property type="entry name" value="TPR-like_helical_dom_sf"/>
</dbReference>
<reference evidence="1 2" key="1">
    <citation type="submission" date="2016-11" db="EMBL/GenBank/DDBJ databases">
        <title>Study of marine rhodopsin-containing bacteria.</title>
        <authorList>
            <person name="Yoshizawa S."/>
            <person name="Kumagai Y."/>
            <person name="Kogure K."/>
        </authorList>
    </citation>
    <scope>NUCLEOTIDE SEQUENCE [LARGE SCALE GENOMIC DNA]</scope>
    <source>
        <strain evidence="1 2">SG-29</strain>
    </source>
</reference>
<dbReference type="Gene3D" id="1.25.40.10">
    <property type="entry name" value="Tetratricopeptide repeat domain"/>
    <property type="match status" value="1"/>
</dbReference>
<evidence type="ECO:0000313" key="2">
    <source>
        <dbReference type="Proteomes" id="UP000216446"/>
    </source>
</evidence>
<dbReference type="Pfam" id="PF13424">
    <property type="entry name" value="TPR_12"/>
    <property type="match status" value="1"/>
</dbReference>
<accession>A0A259TVF3</accession>
<protein>
    <recommendedName>
        <fullName evidence="3">MalT-like TPR region domain-containing protein</fullName>
    </recommendedName>
</protein>
<gene>
    <name evidence="1" type="ORF">BSZ36_01335</name>
</gene>
<organism evidence="1 2">
    <name type="scientific">Rubricoccus marinus</name>
    <dbReference type="NCBI Taxonomy" id="716817"/>
    <lineage>
        <taxon>Bacteria</taxon>
        <taxon>Pseudomonadati</taxon>
        <taxon>Rhodothermota</taxon>
        <taxon>Rhodothermia</taxon>
        <taxon>Rhodothermales</taxon>
        <taxon>Rubricoccaceae</taxon>
        <taxon>Rubricoccus</taxon>
    </lineage>
</organism>
<evidence type="ECO:0008006" key="3">
    <source>
        <dbReference type="Google" id="ProtNLM"/>
    </source>
</evidence>
<dbReference type="RefSeq" id="WP_094545364.1">
    <property type="nucleotide sequence ID" value="NZ_MQWB01000001.1"/>
</dbReference>
<dbReference type="AlphaFoldDB" id="A0A259TVF3"/>
<comment type="caution">
    <text evidence="1">The sequence shown here is derived from an EMBL/GenBank/DDBJ whole genome shotgun (WGS) entry which is preliminary data.</text>
</comment>
<dbReference type="OrthoDB" id="580767at2"/>
<keyword evidence="2" id="KW-1185">Reference proteome</keyword>
<sequence>MSPDRWRRIQDLFDAVVDLPRAERDATLAREASGDAALRRDVDALLQTEREATLFFESLGGTLAHAGAPLAPSDPPEAASTLLRLAVVLREQGRLDAARSLAEEAVRIHRAEHGAAHPFTGASHGLLARIAALQGDHATAIPNERLALACFKAVHGADHALTRASRSRLERLLRSASSP</sequence>